<dbReference type="PIRSF" id="PIRSF004505">
    <property type="entry name" value="MT_bac"/>
    <property type="match status" value="1"/>
</dbReference>
<keyword evidence="3" id="KW-0949">S-adenosyl-L-methionine</keyword>
<accession>A0A7S1IHQ0</accession>
<dbReference type="Pfam" id="PF02590">
    <property type="entry name" value="SPOUT_MTase"/>
    <property type="match status" value="1"/>
</dbReference>
<protein>
    <submittedName>
        <fullName evidence="5">Uncharacterized protein</fullName>
    </submittedName>
</protein>
<dbReference type="GO" id="GO:0008168">
    <property type="term" value="F:methyltransferase activity"/>
    <property type="evidence" value="ECO:0007669"/>
    <property type="project" value="UniProtKB-KW"/>
</dbReference>
<organism evidence="5">
    <name type="scientific">Eutreptiella gymnastica</name>
    <dbReference type="NCBI Taxonomy" id="73025"/>
    <lineage>
        <taxon>Eukaryota</taxon>
        <taxon>Discoba</taxon>
        <taxon>Euglenozoa</taxon>
        <taxon>Euglenida</taxon>
        <taxon>Spirocuta</taxon>
        <taxon>Euglenophyceae</taxon>
        <taxon>Eutreptiales</taxon>
        <taxon>Eutreptiaceae</taxon>
        <taxon>Eutreptiella</taxon>
    </lineage>
</organism>
<keyword evidence="1" id="KW-0489">Methyltransferase</keyword>
<comment type="similarity">
    <text evidence="4">Belongs to the RNA methyltransferase RlmH family.</text>
</comment>
<dbReference type="SUPFAM" id="SSF75217">
    <property type="entry name" value="alpha/beta knot"/>
    <property type="match status" value="1"/>
</dbReference>
<evidence type="ECO:0000256" key="3">
    <source>
        <dbReference type="ARBA" id="ARBA00022691"/>
    </source>
</evidence>
<name>A0A7S1IHQ0_9EUGL</name>
<dbReference type="Gene3D" id="3.40.1280.10">
    <property type="match status" value="1"/>
</dbReference>
<dbReference type="InterPro" id="IPR029026">
    <property type="entry name" value="tRNA_m1G_MTases_N"/>
</dbReference>
<dbReference type="GO" id="GO:0032259">
    <property type="term" value="P:methylation"/>
    <property type="evidence" value="ECO:0007669"/>
    <property type="project" value="UniProtKB-KW"/>
</dbReference>
<dbReference type="InterPro" id="IPR003742">
    <property type="entry name" value="RlmH-like"/>
</dbReference>
<evidence type="ECO:0000256" key="1">
    <source>
        <dbReference type="ARBA" id="ARBA00022603"/>
    </source>
</evidence>
<dbReference type="AlphaFoldDB" id="A0A7S1IHQ0"/>
<sequence length="107" mass="11855">MQARGGICVCLDENAKQMTSEDFSEFVYQQLEQGGSRCTFVIGGADGLPMSLRPRSYGGTGLGPTGPQMLYLSLSKMTFVHQFARVVLVEQLYRATQIRNGTKYHRA</sequence>
<dbReference type="InterPro" id="IPR029028">
    <property type="entry name" value="Alpha/beta_knot_MTases"/>
</dbReference>
<evidence type="ECO:0000256" key="4">
    <source>
        <dbReference type="ARBA" id="ARBA00038303"/>
    </source>
</evidence>
<dbReference type="GO" id="GO:0006364">
    <property type="term" value="P:rRNA processing"/>
    <property type="evidence" value="ECO:0007669"/>
    <property type="project" value="InterPro"/>
</dbReference>
<reference evidence="5" key="1">
    <citation type="submission" date="2021-01" db="EMBL/GenBank/DDBJ databases">
        <authorList>
            <person name="Corre E."/>
            <person name="Pelletier E."/>
            <person name="Niang G."/>
            <person name="Scheremetjew M."/>
            <person name="Finn R."/>
            <person name="Kale V."/>
            <person name="Holt S."/>
            <person name="Cochrane G."/>
            <person name="Meng A."/>
            <person name="Brown T."/>
            <person name="Cohen L."/>
        </authorList>
    </citation>
    <scope>NUCLEOTIDE SEQUENCE</scope>
    <source>
        <strain evidence="5">NIES-381</strain>
    </source>
</reference>
<gene>
    <name evidence="5" type="ORF">EGYM00392_LOCUS23661</name>
</gene>
<dbReference type="PANTHER" id="PTHR33603:SF1">
    <property type="entry name" value="RIBOSOMAL RNA LARGE SUBUNIT METHYLTRANSFERASE H"/>
    <property type="match status" value="1"/>
</dbReference>
<dbReference type="EMBL" id="HBGA01063760">
    <property type="protein sequence ID" value="CAD9012560.1"/>
    <property type="molecule type" value="Transcribed_RNA"/>
</dbReference>
<proteinExistence type="inferred from homology"/>
<dbReference type="CDD" id="cd18081">
    <property type="entry name" value="RlmH-like"/>
    <property type="match status" value="1"/>
</dbReference>
<evidence type="ECO:0000313" key="5">
    <source>
        <dbReference type="EMBL" id="CAD9012560.1"/>
    </source>
</evidence>
<keyword evidence="2" id="KW-0808">Transferase</keyword>
<evidence type="ECO:0000256" key="2">
    <source>
        <dbReference type="ARBA" id="ARBA00022679"/>
    </source>
</evidence>
<dbReference type="PANTHER" id="PTHR33603">
    <property type="entry name" value="METHYLTRANSFERASE"/>
    <property type="match status" value="1"/>
</dbReference>